<feature type="transmembrane region" description="Helical" evidence="5">
    <location>
        <begin position="120"/>
        <end position="144"/>
    </location>
</feature>
<feature type="transmembrane region" description="Helical" evidence="5">
    <location>
        <begin position="384"/>
        <end position="406"/>
    </location>
</feature>
<sequence length="820" mass="90054">MFRIQLSSASKTARDRSGELLVTCVRSLPAVLLGVLLNILDGVSYGLIIFPTSGMFADLGGLGVSMFFVSTVIAQLVYSSGKSGFAGANGSMMIEVVPFFHIIATSLASEIGEGRPHEVIATTLAAFAFSSILTGLTFFLLGALRLGALIGFFPRHILIGCIGGVGVFLIVTGCAVCTGLKDEDFSLSYRMLQWLFLNLHNLVLWLPAFCLAILLRVITHKYHHQLIFPAYFLLIPIVFYVIVAIGRLNLGELRAAGWLFTTGGSNDPWYKFYTLFDFRAIQWGPFWNAFPTQLALLFFNILHPPLNVPALSVSLNEDVDTNKELVAHGYSNLLAGMFGTVPNYLVYVNTLLFYRVGGTTRVAGFMLAGATALLLVIGTGPISYIPVMLVGALIFVLGIDLVKEALWDTRNRVNKLEYLTIVSIMIAMTVWDFVAGVLFGIVASCFFFVVQNSQHNSIRALHTGETAMSTVRRPSAHRAYLREVSKQTTIVRLQGFLFFGTITNVEESIRGLVEGDSWAQNPIRFLVVDLSLVYGVDMSAAEGFVRLQRLLSSKMVVLVFCGFRVDSSVGKSLSSVGLFDEEYVECFETCNDVMEWSENVYLRAWFSVQKEGSTSALALPGRQGGISLDPITLAGSPRLSHLHDAGQRTFCKASTDLSSPPGSPEQPGREPAHTIAKAFSYNPEFDAEQFKPLVNYLERQTLPEGHVLFKQGDVSDALYIIESGVLRALYRFAEHSPTIEESMVPGTLAGELTGLSGLERNATVLVERDAVVWKLSREKLKVLEREQPDLARVFTRLISLILSAAAKVDYDILLSALATR</sequence>
<proteinExistence type="predicted"/>
<feature type="transmembrane region" description="Helical" evidence="5">
    <location>
        <begin position="333"/>
        <end position="354"/>
    </location>
</feature>
<keyword evidence="9" id="KW-1185">Reference proteome</keyword>
<dbReference type="PANTHER" id="PTHR43310">
    <property type="entry name" value="SULFATE TRANSPORTER YBAR-RELATED"/>
    <property type="match status" value="1"/>
</dbReference>
<dbReference type="InterPro" id="IPR000595">
    <property type="entry name" value="cNMP-bd_dom"/>
</dbReference>
<feature type="transmembrane region" description="Helical" evidence="5">
    <location>
        <begin position="59"/>
        <end position="78"/>
    </location>
</feature>
<dbReference type="SMART" id="SM00100">
    <property type="entry name" value="cNMP"/>
    <property type="match status" value="1"/>
</dbReference>
<dbReference type="AlphaFoldDB" id="A0A9P6HJ87"/>
<dbReference type="SUPFAM" id="SSF52091">
    <property type="entry name" value="SpoIIaa-like"/>
    <property type="match status" value="1"/>
</dbReference>
<feature type="transmembrane region" description="Helical" evidence="5">
    <location>
        <begin position="192"/>
        <end position="214"/>
    </location>
</feature>
<keyword evidence="2 5" id="KW-0812">Transmembrane</keyword>
<evidence type="ECO:0000313" key="8">
    <source>
        <dbReference type="EMBL" id="KAF9788413.1"/>
    </source>
</evidence>
<dbReference type="CDD" id="cd07042">
    <property type="entry name" value="STAS_SulP_like_sulfate_transporter"/>
    <property type="match status" value="1"/>
</dbReference>
<protein>
    <submittedName>
        <fullName evidence="8">Sulfate transporter family-domain-containing protein</fullName>
    </submittedName>
</protein>
<gene>
    <name evidence="8" type="ORF">BJ322DRAFT_1002382</name>
</gene>
<comment type="subcellular location">
    <subcellularLocation>
        <location evidence="1">Membrane</location>
        <topology evidence="1">Multi-pass membrane protein</topology>
    </subcellularLocation>
</comment>
<evidence type="ECO:0000259" key="6">
    <source>
        <dbReference type="PROSITE" id="PS50042"/>
    </source>
</evidence>
<evidence type="ECO:0000256" key="1">
    <source>
        <dbReference type="ARBA" id="ARBA00004141"/>
    </source>
</evidence>
<dbReference type="Pfam" id="PF01740">
    <property type="entry name" value="STAS"/>
    <property type="match status" value="1"/>
</dbReference>
<dbReference type="SUPFAM" id="SSF51206">
    <property type="entry name" value="cAMP-binding domain-like"/>
    <property type="match status" value="1"/>
</dbReference>
<accession>A0A9P6HJ87</accession>
<evidence type="ECO:0000256" key="2">
    <source>
        <dbReference type="ARBA" id="ARBA00022692"/>
    </source>
</evidence>
<feature type="transmembrane region" description="Helical" evidence="5">
    <location>
        <begin position="361"/>
        <end position="378"/>
    </location>
</feature>
<dbReference type="Pfam" id="PF00916">
    <property type="entry name" value="Sulfate_transp"/>
    <property type="match status" value="1"/>
</dbReference>
<evidence type="ECO:0000256" key="3">
    <source>
        <dbReference type="ARBA" id="ARBA00022989"/>
    </source>
</evidence>
<dbReference type="PROSITE" id="PS50042">
    <property type="entry name" value="CNMP_BINDING_3"/>
    <property type="match status" value="1"/>
</dbReference>
<dbReference type="InterPro" id="IPR011547">
    <property type="entry name" value="SLC26A/SulP_dom"/>
</dbReference>
<organism evidence="8 9">
    <name type="scientific">Thelephora terrestris</name>
    <dbReference type="NCBI Taxonomy" id="56493"/>
    <lineage>
        <taxon>Eukaryota</taxon>
        <taxon>Fungi</taxon>
        <taxon>Dikarya</taxon>
        <taxon>Basidiomycota</taxon>
        <taxon>Agaricomycotina</taxon>
        <taxon>Agaricomycetes</taxon>
        <taxon>Thelephorales</taxon>
        <taxon>Thelephoraceae</taxon>
        <taxon>Thelephora</taxon>
    </lineage>
</organism>
<dbReference type="InterPro" id="IPR036513">
    <property type="entry name" value="STAS_dom_sf"/>
</dbReference>
<feature type="transmembrane region" description="Helical" evidence="5">
    <location>
        <begin position="156"/>
        <end position="180"/>
    </location>
</feature>
<dbReference type="GO" id="GO:0016020">
    <property type="term" value="C:membrane"/>
    <property type="evidence" value="ECO:0007669"/>
    <property type="project" value="UniProtKB-SubCell"/>
</dbReference>
<feature type="transmembrane region" description="Helical" evidence="5">
    <location>
        <begin position="418"/>
        <end position="449"/>
    </location>
</feature>
<dbReference type="Pfam" id="PF00027">
    <property type="entry name" value="cNMP_binding"/>
    <property type="match status" value="1"/>
</dbReference>
<dbReference type="InterPro" id="IPR014710">
    <property type="entry name" value="RmlC-like_jellyroll"/>
</dbReference>
<dbReference type="OrthoDB" id="409725at2759"/>
<name>A0A9P6HJ87_9AGAM</name>
<dbReference type="PROSITE" id="PS50801">
    <property type="entry name" value="STAS"/>
    <property type="match status" value="1"/>
</dbReference>
<evidence type="ECO:0000256" key="4">
    <source>
        <dbReference type="ARBA" id="ARBA00023136"/>
    </source>
</evidence>
<comment type="caution">
    <text evidence="8">The sequence shown here is derived from an EMBL/GenBank/DDBJ whole genome shotgun (WGS) entry which is preliminary data.</text>
</comment>
<keyword evidence="4 5" id="KW-0472">Membrane</keyword>
<feature type="transmembrane region" description="Helical" evidence="5">
    <location>
        <begin position="90"/>
        <end position="108"/>
    </location>
</feature>
<dbReference type="InterPro" id="IPR018490">
    <property type="entry name" value="cNMP-bd_dom_sf"/>
</dbReference>
<feature type="transmembrane region" description="Helical" evidence="5">
    <location>
        <begin position="226"/>
        <end position="245"/>
    </location>
</feature>
<dbReference type="EMBL" id="WIUZ02000004">
    <property type="protein sequence ID" value="KAF9788413.1"/>
    <property type="molecule type" value="Genomic_DNA"/>
</dbReference>
<feature type="domain" description="STAS" evidence="7">
    <location>
        <begin position="490"/>
        <end position="597"/>
    </location>
</feature>
<reference evidence="8" key="1">
    <citation type="journal article" date="2020" name="Nat. Commun.">
        <title>Large-scale genome sequencing of mycorrhizal fungi provides insights into the early evolution of symbiotic traits.</title>
        <authorList>
            <person name="Miyauchi S."/>
            <person name="Kiss E."/>
            <person name="Kuo A."/>
            <person name="Drula E."/>
            <person name="Kohler A."/>
            <person name="Sanchez-Garcia M."/>
            <person name="Morin E."/>
            <person name="Andreopoulos B."/>
            <person name="Barry K.W."/>
            <person name="Bonito G."/>
            <person name="Buee M."/>
            <person name="Carver A."/>
            <person name="Chen C."/>
            <person name="Cichocki N."/>
            <person name="Clum A."/>
            <person name="Culley D."/>
            <person name="Crous P.W."/>
            <person name="Fauchery L."/>
            <person name="Girlanda M."/>
            <person name="Hayes R.D."/>
            <person name="Keri Z."/>
            <person name="LaButti K."/>
            <person name="Lipzen A."/>
            <person name="Lombard V."/>
            <person name="Magnuson J."/>
            <person name="Maillard F."/>
            <person name="Murat C."/>
            <person name="Nolan M."/>
            <person name="Ohm R.A."/>
            <person name="Pangilinan J."/>
            <person name="Pereira M.F."/>
            <person name="Perotto S."/>
            <person name="Peter M."/>
            <person name="Pfister S."/>
            <person name="Riley R."/>
            <person name="Sitrit Y."/>
            <person name="Stielow J.B."/>
            <person name="Szollosi G."/>
            <person name="Zifcakova L."/>
            <person name="Stursova M."/>
            <person name="Spatafora J.W."/>
            <person name="Tedersoo L."/>
            <person name="Vaario L.M."/>
            <person name="Yamada A."/>
            <person name="Yan M."/>
            <person name="Wang P."/>
            <person name="Xu J."/>
            <person name="Bruns T."/>
            <person name="Baldrian P."/>
            <person name="Vilgalys R."/>
            <person name="Dunand C."/>
            <person name="Henrissat B."/>
            <person name="Grigoriev I.V."/>
            <person name="Hibbett D."/>
            <person name="Nagy L.G."/>
            <person name="Martin F.M."/>
        </authorList>
    </citation>
    <scope>NUCLEOTIDE SEQUENCE</scope>
    <source>
        <strain evidence="8">UH-Tt-Lm1</strain>
    </source>
</reference>
<evidence type="ECO:0000259" key="7">
    <source>
        <dbReference type="PROSITE" id="PS50801"/>
    </source>
</evidence>
<dbReference type="Gene3D" id="2.60.120.10">
    <property type="entry name" value="Jelly Rolls"/>
    <property type="match status" value="1"/>
</dbReference>
<dbReference type="Gene3D" id="3.30.750.24">
    <property type="entry name" value="STAS domain"/>
    <property type="match status" value="1"/>
</dbReference>
<feature type="domain" description="Cyclic nucleotide-binding" evidence="6">
    <location>
        <begin position="681"/>
        <end position="783"/>
    </location>
</feature>
<evidence type="ECO:0000256" key="5">
    <source>
        <dbReference type="SAM" id="Phobius"/>
    </source>
</evidence>
<dbReference type="Proteomes" id="UP000736335">
    <property type="component" value="Unassembled WGS sequence"/>
</dbReference>
<evidence type="ECO:0000313" key="9">
    <source>
        <dbReference type="Proteomes" id="UP000736335"/>
    </source>
</evidence>
<dbReference type="PANTHER" id="PTHR43310:SF4">
    <property type="entry name" value="AFR304WP"/>
    <property type="match status" value="1"/>
</dbReference>
<dbReference type="InterPro" id="IPR052706">
    <property type="entry name" value="Membrane-Transporter-like"/>
</dbReference>
<keyword evidence="3 5" id="KW-1133">Transmembrane helix</keyword>
<dbReference type="CDD" id="cd00038">
    <property type="entry name" value="CAP_ED"/>
    <property type="match status" value="1"/>
</dbReference>
<dbReference type="InterPro" id="IPR002645">
    <property type="entry name" value="STAS_dom"/>
</dbReference>
<reference evidence="8" key="2">
    <citation type="submission" date="2020-11" db="EMBL/GenBank/DDBJ databases">
        <authorList>
            <consortium name="DOE Joint Genome Institute"/>
            <person name="Kuo A."/>
            <person name="Miyauchi S."/>
            <person name="Kiss E."/>
            <person name="Drula E."/>
            <person name="Kohler A."/>
            <person name="Sanchez-Garcia M."/>
            <person name="Andreopoulos B."/>
            <person name="Barry K.W."/>
            <person name="Bonito G."/>
            <person name="Buee M."/>
            <person name="Carver A."/>
            <person name="Chen C."/>
            <person name="Cichocki N."/>
            <person name="Clum A."/>
            <person name="Culley D."/>
            <person name="Crous P.W."/>
            <person name="Fauchery L."/>
            <person name="Girlanda M."/>
            <person name="Hayes R."/>
            <person name="Keri Z."/>
            <person name="Labutti K."/>
            <person name="Lipzen A."/>
            <person name="Lombard V."/>
            <person name="Magnuson J."/>
            <person name="Maillard F."/>
            <person name="Morin E."/>
            <person name="Murat C."/>
            <person name="Nolan M."/>
            <person name="Ohm R."/>
            <person name="Pangilinan J."/>
            <person name="Pereira M."/>
            <person name="Perotto S."/>
            <person name="Peter M."/>
            <person name="Riley R."/>
            <person name="Sitrit Y."/>
            <person name="Stielow B."/>
            <person name="Szollosi G."/>
            <person name="Zifcakova L."/>
            <person name="Stursova M."/>
            <person name="Spatafora J.W."/>
            <person name="Tedersoo L."/>
            <person name="Vaario L.-M."/>
            <person name="Yamada A."/>
            <person name="Yan M."/>
            <person name="Wang P."/>
            <person name="Xu J."/>
            <person name="Bruns T."/>
            <person name="Baldrian P."/>
            <person name="Vilgalys R."/>
            <person name="Henrissat B."/>
            <person name="Grigoriev I.V."/>
            <person name="Hibbett D."/>
            <person name="Nagy L.G."/>
            <person name="Martin F.M."/>
        </authorList>
    </citation>
    <scope>NUCLEOTIDE SEQUENCE</scope>
    <source>
        <strain evidence="8">UH-Tt-Lm1</strain>
    </source>
</reference>